<accession>A0A4R4KKZ1</accession>
<comment type="caution">
    <text evidence="1">The sequence shown here is derived from an EMBL/GenBank/DDBJ whole genome shotgun (WGS) entry which is preliminary data.</text>
</comment>
<dbReference type="AlphaFoldDB" id="A0A4R4KKZ1"/>
<sequence>MKYAKTFVLFLIFIGCSKEYECGETEPFSPLSSTYIVLQSIEGKEYCISYSELTKVTTFDYLKLMVGKEERVKIFCGSIKLDINDFNKMMKDPHSPFMRFFIHLARKIQIASLI</sequence>
<evidence type="ECO:0008006" key="3">
    <source>
        <dbReference type="Google" id="ProtNLM"/>
    </source>
</evidence>
<gene>
    <name evidence="1" type="ORF">EZE20_05150</name>
</gene>
<proteinExistence type="predicted"/>
<organism evidence="1 2">
    <name type="scientific">Arundinibacter roseus</name>
    <dbReference type="NCBI Taxonomy" id="2070510"/>
    <lineage>
        <taxon>Bacteria</taxon>
        <taxon>Pseudomonadati</taxon>
        <taxon>Bacteroidota</taxon>
        <taxon>Cytophagia</taxon>
        <taxon>Cytophagales</taxon>
        <taxon>Spirosomataceae</taxon>
        <taxon>Arundinibacter</taxon>
    </lineage>
</organism>
<protein>
    <recommendedName>
        <fullName evidence="3">Lipoprotein</fullName>
    </recommendedName>
</protein>
<dbReference type="EMBL" id="SMJU01000003">
    <property type="protein sequence ID" value="TDB67339.1"/>
    <property type="molecule type" value="Genomic_DNA"/>
</dbReference>
<dbReference type="PROSITE" id="PS51257">
    <property type="entry name" value="PROKAR_LIPOPROTEIN"/>
    <property type="match status" value="1"/>
</dbReference>
<keyword evidence="2" id="KW-1185">Reference proteome</keyword>
<evidence type="ECO:0000313" key="2">
    <source>
        <dbReference type="Proteomes" id="UP000295706"/>
    </source>
</evidence>
<name>A0A4R4KKZ1_9BACT</name>
<dbReference type="Proteomes" id="UP000295706">
    <property type="component" value="Unassembled WGS sequence"/>
</dbReference>
<evidence type="ECO:0000313" key="1">
    <source>
        <dbReference type="EMBL" id="TDB67339.1"/>
    </source>
</evidence>
<reference evidence="1 2" key="1">
    <citation type="submission" date="2019-02" db="EMBL/GenBank/DDBJ databases">
        <title>Arundinibacter roseus gen. nov., sp. nov., a new member of the family Cytophagaceae.</title>
        <authorList>
            <person name="Szuroczki S."/>
            <person name="Khayer B."/>
            <person name="Sproer C."/>
            <person name="Toumi M."/>
            <person name="Szabo A."/>
            <person name="Felfoldi T."/>
            <person name="Schumann P."/>
            <person name="Toth E."/>
        </authorList>
    </citation>
    <scope>NUCLEOTIDE SEQUENCE [LARGE SCALE GENOMIC DNA]</scope>
    <source>
        <strain evidence="1 2">DMA-k-7a</strain>
    </source>
</reference>